<feature type="transmembrane region" description="Helical" evidence="2">
    <location>
        <begin position="293"/>
        <end position="319"/>
    </location>
</feature>
<keyword evidence="2" id="KW-0472">Membrane</keyword>
<keyword evidence="2" id="KW-1133">Transmembrane helix</keyword>
<dbReference type="AlphaFoldDB" id="A0A0F6QYI9"/>
<organism evidence="3 4">
    <name type="scientific">Corynebacterium kutscheri</name>
    <dbReference type="NCBI Taxonomy" id="35755"/>
    <lineage>
        <taxon>Bacteria</taxon>
        <taxon>Bacillati</taxon>
        <taxon>Actinomycetota</taxon>
        <taxon>Actinomycetes</taxon>
        <taxon>Mycobacteriales</taxon>
        <taxon>Corynebacteriaceae</taxon>
        <taxon>Corynebacterium</taxon>
    </lineage>
</organism>
<feature type="transmembrane region" description="Helical" evidence="2">
    <location>
        <begin position="261"/>
        <end position="281"/>
    </location>
</feature>
<feature type="compositionally biased region" description="Low complexity" evidence="1">
    <location>
        <begin position="765"/>
        <end position="774"/>
    </location>
</feature>
<dbReference type="RefSeq" id="WP_052735839.1">
    <property type="nucleotide sequence ID" value="NZ_CP011312.1"/>
</dbReference>
<gene>
    <name evidence="3" type="ORF">UL82_01885</name>
</gene>
<keyword evidence="2" id="KW-0812">Transmembrane</keyword>
<dbReference type="Pfam" id="PF20176">
    <property type="entry name" value="DUF6541"/>
    <property type="match status" value="1"/>
</dbReference>
<feature type="transmembrane region" description="Helical" evidence="2">
    <location>
        <begin position="106"/>
        <end position="123"/>
    </location>
</feature>
<feature type="transmembrane region" description="Helical" evidence="2">
    <location>
        <begin position="237"/>
        <end position="255"/>
    </location>
</feature>
<feature type="transmembrane region" description="Helical" evidence="2">
    <location>
        <begin position="360"/>
        <end position="379"/>
    </location>
</feature>
<feature type="region of interest" description="Disordered" evidence="1">
    <location>
        <begin position="763"/>
        <end position="786"/>
    </location>
</feature>
<name>A0A0F6QYI9_9CORY</name>
<dbReference type="OrthoDB" id="3251757at2"/>
<feature type="transmembrane region" description="Helical" evidence="2">
    <location>
        <begin position="485"/>
        <end position="514"/>
    </location>
</feature>
<evidence type="ECO:0000313" key="3">
    <source>
        <dbReference type="EMBL" id="AKE40602.1"/>
    </source>
</evidence>
<reference evidence="3 4" key="1">
    <citation type="journal article" date="2015" name="Genome Announc.">
        <title>Complete Genome Sequence of Corynebacterium kutscheri DSM 20755, a Corynebacterial Type Strain with Remarkably Low G+C Content of Chromosomal DNA.</title>
        <authorList>
            <person name="Ruckert C."/>
            <person name="Albersmeier A."/>
            <person name="Winkler A."/>
            <person name="Tauch A."/>
        </authorList>
    </citation>
    <scope>NUCLEOTIDE SEQUENCE [LARGE SCALE GENOMIC DNA]</scope>
    <source>
        <strain evidence="3 4">DSM 20755</strain>
    </source>
</reference>
<proteinExistence type="predicted"/>
<feature type="transmembrane region" description="Helical" evidence="2">
    <location>
        <begin position="206"/>
        <end position="225"/>
    </location>
</feature>
<feature type="transmembrane region" description="Helical" evidence="2">
    <location>
        <begin position="31"/>
        <end position="51"/>
    </location>
</feature>
<feature type="compositionally biased region" description="Polar residues" evidence="1">
    <location>
        <begin position="776"/>
        <end position="786"/>
    </location>
</feature>
<dbReference type="EMBL" id="CP011312">
    <property type="protein sequence ID" value="AKE40602.1"/>
    <property type="molecule type" value="Genomic_DNA"/>
</dbReference>
<sequence>MDTAQVIWLAVAIFIVPGFILNLASGLRIPWAGAASVPTSFALFGFSGWLYGQIGIRYSPGSVIIFSLGICALALLWRGGFFLVGRRRRPAQGWAWLKAPGSLYDLRWIFPLAGAVAGSYLFLTRSVALYQRNEHGLGAIFQGWDVHWHASEIRFIMERGIADPTRMGELRNIESQLDLYYPSGWHAGASIMANLLDLSPIEATNIAGLVIPAITLPLSIGLLAWRMVGNRGLTAQIAAGFAAPAIVAAPTIYWIGHYVGAWPYVAAMSMAGIVTALYMSVPAVPQRAFAAGLGLMGVVMVHPSAVTVIVMLLGLWWLFYLVFVPSRKLDAQTILTTDTAEEPTVKTRWGWALLSRLRDIAILAAAGILPAAMLLPQLLSGSEETEDVKSYTATEDISRWESWGNLFSMRTRHFEEFGELNWNALLLAAAIGAVVLLVWRRNVWALAFTALSAWIASNSLLPYADPWGEWLNIIGALHYATAHRLVMPVTMMIFAAAGVGLAVVIRIVCLGFITRPAVRTVSNTLSVIIAVGLAYLLYPVPLKIVEQGSYYSITAPNDDRMVSDIDLKAFEWLAQQPGVFDGSQSTVFGEPADGYGWMYAYNGIPAMSRHYAWPALPADNHTQLPYWWAHYIGIGNGGDPQQRNDVDDAVDALGINFFYISPPNFWDFQEQNMALTEWLFNAPGLTPVYRHANVSILAVNDHFTDAQLTAMRANSPDPLAPVATYGQLGLATTTAELNQPYYHRPTTANSTPTFVLPQADENQTAAPAAPAAPASLITTPSVTPQN</sequence>
<feature type="transmembrane region" description="Helical" evidence="2">
    <location>
        <begin position="420"/>
        <end position="439"/>
    </location>
</feature>
<evidence type="ECO:0000256" key="2">
    <source>
        <dbReference type="SAM" id="Phobius"/>
    </source>
</evidence>
<feature type="transmembrane region" description="Helical" evidence="2">
    <location>
        <begin position="63"/>
        <end position="85"/>
    </location>
</feature>
<protein>
    <submittedName>
        <fullName evidence="3">Uncharacterized protein</fullName>
    </submittedName>
</protein>
<dbReference type="InterPro" id="IPR046671">
    <property type="entry name" value="DUF6541"/>
</dbReference>
<evidence type="ECO:0000256" key="1">
    <source>
        <dbReference type="SAM" id="MobiDB-lite"/>
    </source>
</evidence>
<keyword evidence="4" id="KW-1185">Reference proteome</keyword>
<accession>A0A0F6QYI9</accession>
<feature type="transmembrane region" description="Helical" evidence="2">
    <location>
        <begin position="520"/>
        <end position="538"/>
    </location>
</feature>
<dbReference type="HOGENOM" id="CLU_017691_0_0_11"/>
<dbReference type="KEGG" id="cku:UL82_01885"/>
<dbReference type="Proteomes" id="UP000033457">
    <property type="component" value="Chromosome"/>
</dbReference>
<dbReference type="STRING" id="35755.UL82_01885"/>
<evidence type="ECO:0000313" key="4">
    <source>
        <dbReference type="Proteomes" id="UP000033457"/>
    </source>
</evidence>
<feature type="transmembrane region" description="Helical" evidence="2">
    <location>
        <begin position="6"/>
        <end position="24"/>
    </location>
</feature>